<dbReference type="Proteomes" id="UP000239156">
    <property type="component" value="Unassembled WGS sequence"/>
</dbReference>
<proteinExistence type="predicted"/>
<dbReference type="InterPro" id="IPR052035">
    <property type="entry name" value="ZnF_BED_domain_contain"/>
</dbReference>
<evidence type="ECO:0000256" key="5">
    <source>
        <dbReference type="ARBA" id="ARBA00023242"/>
    </source>
</evidence>
<evidence type="ECO:0000256" key="2">
    <source>
        <dbReference type="ARBA" id="ARBA00022723"/>
    </source>
</evidence>
<dbReference type="InterPro" id="IPR008906">
    <property type="entry name" value="HATC_C_dom"/>
</dbReference>
<evidence type="ECO:0000256" key="1">
    <source>
        <dbReference type="ARBA" id="ARBA00004123"/>
    </source>
</evidence>
<dbReference type="EMBL" id="PKSL01000202">
    <property type="protein sequence ID" value="POV99392.1"/>
    <property type="molecule type" value="Genomic_DNA"/>
</dbReference>
<keyword evidence="2" id="KW-0479">Metal-binding</keyword>
<evidence type="ECO:0000256" key="4">
    <source>
        <dbReference type="ARBA" id="ARBA00022833"/>
    </source>
</evidence>
<keyword evidence="4" id="KW-0862">Zinc</keyword>
<accession>A0A2S4UPZ3</accession>
<dbReference type="InterPro" id="IPR012337">
    <property type="entry name" value="RNaseH-like_sf"/>
</dbReference>
<keyword evidence="5" id="KW-0539">Nucleus</keyword>
<evidence type="ECO:0000313" key="9">
    <source>
        <dbReference type="Proteomes" id="UP000239156"/>
    </source>
</evidence>
<name>A0A2S4UPZ3_9BASI</name>
<keyword evidence="9" id="KW-1185">Reference proteome</keyword>
<evidence type="ECO:0000256" key="3">
    <source>
        <dbReference type="ARBA" id="ARBA00022771"/>
    </source>
</evidence>
<dbReference type="GO" id="GO:0005634">
    <property type="term" value="C:nucleus"/>
    <property type="evidence" value="ECO:0007669"/>
    <property type="project" value="UniProtKB-SubCell"/>
</dbReference>
<gene>
    <name evidence="8" type="ORF">PSTT_13807</name>
</gene>
<dbReference type="GO" id="GO:0046983">
    <property type="term" value="F:protein dimerization activity"/>
    <property type="evidence" value="ECO:0007669"/>
    <property type="project" value="InterPro"/>
</dbReference>
<dbReference type="VEuPathDB" id="FungiDB:PSHT_07630"/>
<feature type="region of interest" description="Disordered" evidence="6">
    <location>
        <begin position="573"/>
        <end position="598"/>
    </location>
</feature>
<dbReference type="GO" id="GO:0008270">
    <property type="term" value="F:zinc ion binding"/>
    <property type="evidence" value="ECO:0007669"/>
    <property type="project" value="UniProtKB-KW"/>
</dbReference>
<evidence type="ECO:0000256" key="6">
    <source>
        <dbReference type="SAM" id="MobiDB-lite"/>
    </source>
</evidence>
<dbReference type="PANTHER" id="PTHR46481:SF10">
    <property type="entry name" value="ZINC FINGER BED DOMAIN-CONTAINING PROTEIN 39"/>
    <property type="match status" value="1"/>
</dbReference>
<dbReference type="SUPFAM" id="SSF53098">
    <property type="entry name" value="Ribonuclease H-like"/>
    <property type="match status" value="1"/>
</dbReference>
<comment type="subcellular location">
    <subcellularLocation>
        <location evidence="1">Nucleus</location>
    </subcellularLocation>
</comment>
<protein>
    <recommendedName>
        <fullName evidence="7">HAT C-terminal dimerisation domain-containing protein</fullName>
    </recommendedName>
</protein>
<dbReference type="VEuPathDB" id="FungiDB:PSHT_03203"/>
<feature type="region of interest" description="Disordered" evidence="6">
    <location>
        <begin position="439"/>
        <end position="458"/>
    </location>
</feature>
<dbReference type="VEuPathDB" id="FungiDB:PSTT_13807"/>
<dbReference type="AlphaFoldDB" id="A0A2S4UPZ3"/>
<dbReference type="Pfam" id="PF05699">
    <property type="entry name" value="Dimer_Tnp_hAT"/>
    <property type="match status" value="1"/>
</dbReference>
<feature type="compositionally biased region" description="Acidic residues" evidence="6">
    <location>
        <begin position="584"/>
        <end position="598"/>
    </location>
</feature>
<feature type="domain" description="HAT C-terminal dimerisation" evidence="7">
    <location>
        <begin position="481"/>
        <end position="561"/>
    </location>
</feature>
<keyword evidence="3" id="KW-0863">Zinc-finger</keyword>
<reference evidence="8" key="1">
    <citation type="submission" date="2017-12" db="EMBL/GenBank/DDBJ databases">
        <title>Gene loss provides genomic basis for host adaptation in cereal stripe rust fungi.</title>
        <authorList>
            <person name="Xia C."/>
        </authorList>
    </citation>
    <scope>NUCLEOTIDE SEQUENCE [LARGE SCALE GENOMIC DNA]</scope>
    <source>
        <strain evidence="8">93-210</strain>
    </source>
</reference>
<organism evidence="8 9">
    <name type="scientific">Puccinia striiformis</name>
    <dbReference type="NCBI Taxonomy" id="27350"/>
    <lineage>
        <taxon>Eukaryota</taxon>
        <taxon>Fungi</taxon>
        <taxon>Dikarya</taxon>
        <taxon>Basidiomycota</taxon>
        <taxon>Pucciniomycotina</taxon>
        <taxon>Pucciniomycetes</taxon>
        <taxon>Pucciniales</taxon>
        <taxon>Pucciniaceae</taxon>
        <taxon>Puccinia</taxon>
    </lineage>
</organism>
<evidence type="ECO:0000313" key="8">
    <source>
        <dbReference type="EMBL" id="POV99392.1"/>
    </source>
</evidence>
<dbReference type="PANTHER" id="PTHR46481">
    <property type="entry name" value="ZINC FINGER BED DOMAIN-CONTAINING PROTEIN 4"/>
    <property type="match status" value="1"/>
</dbReference>
<sequence>MEDIELIGSQEVLEPTSSALTSQPSQDTSTAISTWSLLPKPPQILNVGMLKQAITYFIAEADLPYTIVERKSFIYLLELLNPSTANMEYGRKNMANEIDLVLYAHKNELRQTLKGIKPLAFTLDVWTSPNQKAFMTITMHGITAGWKMSDLVIGMPNVIGQDFGHNFGNIFVDLIQEMKILDLLVSITADNASNNSTLARQVKRLLGRSIFSANTQLLGCMAHVINLAAHDGITAFGASPPSEGTAEEEIMLNRMDSIPQVDRVDSLGVNLQTIVHHILGLATYVCNLTQHREGFEFALNLVNRQGEHKVGLCHNGKMKMLILDVRPRWNLTYKMLKRALELKLVCIAYCNGQAETEKYSLMDNEWDKVNQITKFLEHSTSSPKCSVALDIQASAWPFPSTYLSSNLSTNYNFLVKHKISALRPYNILQRFKGEAHAFDQSPSKLGQDSAPPKQNKPAKKLSIIEADIFSQGPVTKDLDDEIQQYLLEPNAKQKCDILSFWLQQKKIYPSLAAMAVCFLGIPATRAPSERVFLRSKTIIGSQRHSLNSTLIEHPLCVKEWYQSSDRMMDISSVNLPVATNKDNSEDDSEDSNSDQDED</sequence>
<comment type="caution">
    <text evidence="8">The sequence shown here is derived from an EMBL/GenBank/DDBJ whole genome shotgun (WGS) entry which is preliminary data.</text>
</comment>
<evidence type="ECO:0000259" key="7">
    <source>
        <dbReference type="Pfam" id="PF05699"/>
    </source>
</evidence>